<name>A0ABW8KTH7_9GAMM</name>
<dbReference type="EMBL" id="JBJDOT010000004">
    <property type="protein sequence ID" value="MFK3863127.1"/>
    <property type="molecule type" value="Genomic_DNA"/>
</dbReference>
<keyword evidence="3" id="KW-1185">Reference proteome</keyword>
<dbReference type="Proteomes" id="UP001620262">
    <property type="component" value="Unassembled WGS sequence"/>
</dbReference>
<evidence type="ECO:0000313" key="3">
    <source>
        <dbReference type="Proteomes" id="UP001620262"/>
    </source>
</evidence>
<evidence type="ECO:0000259" key="1">
    <source>
        <dbReference type="Pfam" id="PF03572"/>
    </source>
</evidence>
<protein>
    <submittedName>
        <fullName evidence="2">S41 family peptidase</fullName>
    </submittedName>
</protein>
<organism evidence="2 3">
    <name type="scientific">Pseudoalteromonas rhizosphaerae</name>
    <dbReference type="NCBI Taxonomy" id="2518973"/>
    <lineage>
        <taxon>Bacteria</taxon>
        <taxon>Pseudomonadati</taxon>
        <taxon>Pseudomonadota</taxon>
        <taxon>Gammaproteobacteria</taxon>
        <taxon>Alteromonadales</taxon>
        <taxon>Pseudoalteromonadaceae</taxon>
        <taxon>Pseudoalteromonas</taxon>
    </lineage>
</organism>
<dbReference type="Gene3D" id="3.30.750.170">
    <property type="match status" value="1"/>
</dbReference>
<accession>A0ABW8KTH7</accession>
<dbReference type="InterPro" id="IPR005151">
    <property type="entry name" value="Tail-specific_protease"/>
</dbReference>
<reference evidence="2 3" key="1">
    <citation type="submission" date="2024-11" db="EMBL/GenBank/DDBJ databases">
        <title>The Natural Products Discovery Center: Release of the First 8490 Sequenced Strains for Exploring Actinobacteria Biosynthetic Diversity.</title>
        <authorList>
            <person name="Kalkreuter E."/>
            <person name="Kautsar S.A."/>
            <person name="Yang D."/>
            <person name="Bader C.D."/>
            <person name="Teijaro C.N."/>
            <person name="Fluegel L."/>
            <person name="Davis C.M."/>
            <person name="Simpson J.R."/>
            <person name="Lauterbach L."/>
            <person name="Steele A.D."/>
            <person name="Gui C."/>
            <person name="Meng S."/>
            <person name="Li G."/>
            <person name="Viehrig K."/>
            <person name="Ye F."/>
            <person name="Su P."/>
            <person name="Kiefer A.F."/>
            <person name="Nichols A."/>
            <person name="Cepeda A.J."/>
            <person name="Yan W."/>
            <person name="Fan B."/>
            <person name="Jiang Y."/>
            <person name="Adhikari A."/>
            <person name="Zheng C.-J."/>
            <person name="Schuster L."/>
            <person name="Cowan T.M."/>
            <person name="Smanski M.J."/>
            <person name="Chevrette M.G."/>
            <person name="De Carvalho L.P.S."/>
            <person name="Shen B."/>
        </authorList>
    </citation>
    <scope>NUCLEOTIDE SEQUENCE [LARGE SCALE GENOMIC DNA]</scope>
    <source>
        <strain evidence="2 3">NPDC078403</strain>
    </source>
</reference>
<dbReference type="Gene3D" id="3.90.226.10">
    <property type="entry name" value="2-enoyl-CoA Hydratase, Chain A, domain 1"/>
    <property type="match status" value="1"/>
</dbReference>
<feature type="domain" description="Tail specific protease" evidence="1">
    <location>
        <begin position="250"/>
        <end position="402"/>
    </location>
</feature>
<dbReference type="RefSeq" id="WP_404674818.1">
    <property type="nucleotide sequence ID" value="NZ_JBJDOT010000004.1"/>
</dbReference>
<gene>
    <name evidence="2" type="ORF">ACI2JU_04470</name>
</gene>
<proteinExistence type="predicted"/>
<dbReference type="Pfam" id="PF03572">
    <property type="entry name" value="Peptidase_S41"/>
    <property type="match status" value="1"/>
</dbReference>
<dbReference type="PANTHER" id="PTHR32060:SF30">
    <property type="entry name" value="CARBOXY-TERMINAL PROCESSING PROTEASE CTPA"/>
    <property type="match status" value="1"/>
</dbReference>
<dbReference type="PANTHER" id="PTHR32060">
    <property type="entry name" value="TAIL-SPECIFIC PROTEASE"/>
    <property type="match status" value="1"/>
</dbReference>
<sequence>MAVSSIQKLTIGLFNVSFLALLSGCGGGSTMTDNNNNSNGDSDTGNRINWTQGVFQPSSNFYQQCQALNEKHWLRSWSNETYLWYDEIIDRDPALTPAVNEYFKLLKTDQITESGANKDNFHSSLPTAQWEAQSQSGVTFGYGFKVKLISSTAPRQGVISYTEPNSPASAQNIARGFEILEIDGVDFINASTQAEVDILNAGLYPTQTGKSTTFVFKDINTDETREVILNSQTITSRPVTNVKTLADGTVGYFQFNSHNAIAEKPLYDAFNNLKASNVTDLIIDIRYNGGGFLQMASQVAYMIAGPANTNGKVFEKTIFNDQHPTFNPVTGQRLEPVMFTDEFVGFAENPALIPGTPLPSLNLKRVYLLTTSSTCSASEAIINGLRGADIEVIQIGSGTCGKPYGFYPTDNCDTTYFSIQFTGENNKGFGEYSDGFAPQNTTDNARLPVRIAGCAVADDFSHQLGDPEEAVLKAALGYRDNGRCPAASSIASKQGFAPARFGDTPAVSDTRAGSLAEQNKILPSH</sequence>
<dbReference type="SUPFAM" id="SSF52096">
    <property type="entry name" value="ClpP/crotonase"/>
    <property type="match status" value="1"/>
</dbReference>
<evidence type="ECO:0000313" key="2">
    <source>
        <dbReference type="EMBL" id="MFK3863127.1"/>
    </source>
</evidence>
<dbReference type="InterPro" id="IPR036034">
    <property type="entry name" value="PDZ_sf"/>
</dbReference>
<dbReference type="Gene3D" id="2.30.42.10">
    <property type="match status" value="1"/>
</dbReference>
<comment type="caution">
    <text evidence="2">The sequence shown here is derived from an EMBL/GenBank/DDBJ whole genome shotgun (WGS) entry which is preliminary data.</text>
</comment>
<dbReference type="SUPFAM" id="SSF50156">
    <property type="entry name" value="PDZ domain-like"/>
    <property type="match status" value="1"/>
</dbReference>
<dbReference type="InterPro" id="IPR029045">
    <property type="entry name" value="ClpP/crotonase-like_dom_sf"/>
</dbReference>